<proteinExistence type="predicted"/>
<evidence type="ECO:0000256" key="3">
    <source>
        <dbReference type="SAM" id="MobiDB-lite"/>
    </source>
</evidence>
<evidence type="ECO:0000313" key="5">
    <source>
        <dbReference type="Proteomes" id="UP001165120"/>
    </source>
</evidence>
<dbReference type="PANTHER" id="PTHR48051:SF1">
    <property type="entry name" value="RAS SUPPRESSOR PROTEIN 1"/>
    <property type="match status" value="1"/>
</dbReference>
<dbReference type="AlphaFoldDB" id="A0A9W6WFF6"/>
<feature type="region of interest" description="Disordered" evidence="3">
    <location>
        <begin position="1"/>
        <end position="25"/>
    </location>
</feature>
<dbReference type="Pfam" id="PF13855">
    <property type="entry name" value="LRR_8"/>
    <property type="match status" value="1"/>
</dbReference>
<dbReference type="GO" id="GO:0005737">
    <property type="term" value="C:cytoplasm"/>
    <property type="evidence" value="ECO:0007669"/>
    <property type="project" value="TreeGrafter"/>
</dbReference>
<dbReference type="EMBL" id="BSXN01000626">
    <property type="protein sequence ID" value="GME69268.1"/>
    <property type="molecule type" value="Genomic_DNA"/>
</dbReference>
<accession>A0A9W6WFF6</accession>
<evidence type="ECO:0000256" key="1">
    <source>
        <dbReference type="ARBA" id="ARBA00022614"/>
    </source>
</evidence>
<comment type="caution">
    <text evidence="4">The sequence shown here is derived from an EMBL/GenBank/DDBJ whole genome shotgun (WGS) entry which is preliminary data.</text>
</comment>
<dbReference type="SUPFAM" id="SSF52058">
    <property type="entry name" value="L domain-like"/>
    <property type="match status" value="1"/>
</dbReference>
<reference evidence="4" key="1">
    <citation type="submission" date="2023-04" db="EMBL/GenBank/DDBJ databases">
        <title>Candida boidinii NBRC 10035.</title>
        <authorList>
            <person name="Ichikawa N."/>
            <person name="Sato H."/>
            <person name="Tonouchi N."/>
        </authorList>
    </citation>
    <scope>NUCLEOTIDE SEQUENCE</scope>
    <source>
        <strain evidence="4">NBRC 10035</strain>
    </source>
</reference>
<gene>
    <name evidence="4" type="ORF">Cboi02_000218900</name>
</gene>
<dbReference type="Gene3D" id="3.80.10.10">
    <property type="entry name" value="Ribonuclease Inhibitor"/>
    <property type="match status" value="1"/>
</dbReference>
<feature type="region of interest" description="Disordered" evidence="3">
    <location>
        <begin position="125"/>
        <end position="159"/>
    </location>
</feature>
<dbReference type="InterPro" id="IPR050216">
    <property type="entry name" value="LRR_domain-containing"/>
</dbReference>
<keyword evidence="1" id="KW-0433">Leucine-rich repeat</keyword>
<name>A0A9W6WFF6_CANBO</name>
<keyword evidence="2" id="KW-0677">Repeat</keyword>
<sequence length="642" mass="72833">MNPLLPYSYSQPKAREDNSSPESDQLLVDAQKPTRIQQDEDQIENQENINNINTQFNNQSMGFPNSMSNKIPHPPSRRRRHMSNDFSCNLSSSSSMFPLSEADRRINTHFDSDFTSEMLPSTESVYHFGCPSSPVKPNDEDERVEDSLPSDDNRLPINNLSTSPIFGTGFAGEDGNTGFGMLSQSIVVNEPTTVTNNNTNNTDGLRHLNKRFHGLSRNSSNLTEEMPLRKRQRVLNRDLMIKLQHLTHFQSRQQTLIKATDEFALDRDGKVYGILLEDTKLPDSYNISLYDDPSFFVVKNKEEASRKCSDIITELFEGDCTVGRVFSLKIENIGLTTLPGQIADFKDLVVYEPEGLVKPILHIHAAKNQLRSISPKIFEITGLEVLSIRENKIARIPGSIEKLINLKNLNVANNKIKFFPHNILKLDNLEILRIRPNPLVELKDSTYVEEMPKYELAETSTANKNKNTNIKILRYIGKLHWITKNLNVGARATAALKLVRNLSTLSDTFNAEQDKMLLDMDTDNDLFQINEAPSFVPKLTELSLRTISKYSIAKNEILKWKTSVSERLYKLVVRALIHGTNGETCGSCDEIIIESVAEVLEWWDLTDAKLIPIKRKFCSGRCVSVWKENISRLRSGVDDMVI</sequence>
<organism evidence="4 5">
    <name type="scientific">Candida boidinii</name>
    <name type="common">Yeast</name>
    <dbReference type="NCBI Taxonomy" id="5477"/>
    <lineage>
        <taxon>Eukaryota</taxon>
        <taxon>Fungi</taxon>
        <taxon>Dikarya</taxon>
        <taxon>Ascomycota</taxon>
        <taxon>Saccharomycotina</taxon>
        <taxon>Pichiomycetes</taxon>
        <taxon>Pichiales</taxon>
        <taxon>Pichiaceae</taxon>
        <taxon>Ogataea</taxon>
        <taxon>Ogataea/Candida clade</taxon>
    </lineage>
</organism>
<dbReference type="PANTHER" id="PTHR48051">
    <property type="match status" value="1"/>
</dbReference>
<dbReference type="Proteomes" id="UP001165120">
    <property type="component" value="Unassembled WGS sequence"/>
</dbReference>
<evidence type="ECO:0000313" key="4">
    <source>
        <dbReference type="EMBL" id="GME69268.1"/>
    </source>
</evidence>
<dbReference type="InterPro" id="IPR032675">
    <property type="entry name" value="LRR_dom_sf"/>
</dbReference>
<keyword evidence="5" id="KW-1185">Reference proteome</keyword>
<dbReference type="InterPro" id="IPR001611">
    <property type="entry name" value="Leu-rich_rpt"/>
</dbReference>
<protein>
    <submittedName>
        <fullName evidence="4">Unnamed protein product</fullName>
    </submittedName>
</protein>
<evidence type="ECO:0000256" key="2">
    <source>
        <dbReference type="ARBA" id="ARBA00022737"/>
    </source>
</evidence>